<proteinExistence type="predicted"/>
<dbReference type="KEGG" id="hrr:HZS55_18715"/>
<keyword evidence="3" id="KW-1185">Reference proteome</keyword>
<dbReference type="Proteomes" id="UP000509667">
    <property type="component" value="Chromosome"/>
</dbReference>
<accession>A0A7D5P7E3</accession>
<name>A0A7D5P7E3_9EURY</name>
<dbReference type="RefSeq" id="WP_179909069.1">
    <property type="nucleotide sequence ID" value="NZ_CP058910.1"/>
</dbReference>
<evidence type="ECO:0000313" key="2">
    <source>
        <dbReference type="EMBL" id="QLH79198.1"/>
    </source>
</evidence>
<evidence type="ECO:0000259" key="1">
    <source>
        <dbReference type="Pfam" id="PF13761"/>
    </source>
</evidence>
<feature type="domain" description="DUF4166" evidence="1">
    <location>
        <begin position="16"/>
        <end position="198"/>
    </location>
</feature>
<gene>
    <name evidence="2" type="ORF">HZS55_18715</name>
</gene>
<dbReference type="Pfam" id="PF13761">
    <property type="entry name" value="DUF4166"/>
    <property type="match status" value="1"/>
</dbReference>
<evidence type="ECO:0000313" key="3">
    <source>
        <dbReference type="Proteomes" id="UP000509667"/>
    </source>
</evidence>
<dbReference type="EMBL" id="CP058910">
    <property type="protein sequence ID" value="QLH79198.1"/>
    <property type="molecule type" value="Genomic_DNA"/>
</dbReference>
<sequence length="223" mass="24753">MTGVYEYALGEAAADLHPNVRERYALGPDDAFATVGRGRMDITRGAVALPVLYAMPARNLLFPESGEDVPFSVTTVGWRDPAGYEALTTRREFDFDGKVRQFDSTTVWDRDRGRLFDFLGTGGHVVSELHPRVEDGDLVVEGGKQWTRVGGRYLPTPGPLGVDVTVRDRYDESEEQFHVTATVESGLVGHILGYRGSFTQERREMERVPEDLKPVTGIDPLPP</sequence>
<dbReference type="AlphaFoldDB" id="A0A7D5P7E3"/>
<dbReference type="OrthoDB" id="258618at2157"/>
<reference evidence="2 3" key="1">
    <citation type="submission" date="2020-07" db="EMBL/GenBank/DDBJ databases">
        <title>Halosimplex pelagicum sp. nov. and Halosimplex rubrum sp. nov., isolated from salted brown alga Laminaria, and emended description of the genus Halosimplex.</title>
        <authorList>
            <person name="Cui H."/>
        </authorList>
    </citation>
    <scope>NUCLEOTIDE SEQUENCE [LARGE SCALE GENOMIC DNA]</scope>
    <source>
        <strain evidence="2 3">R27</strain>
    </source>
</reference>
<dbReference type="InterPro" id="IPR025311">
    <property type="entry name" value="DUF4166"/>
</dbReference>
<dbReference type="GeneID" id="56079940"/>
<organism evidence="2 3">
    <name type="scientific">Halosimplex rubrum</name>
    <dbReference type="NCBI Taxonomy" id="869889"/>
    <lineage>
        <taxon>Archaea</taxon>
        <taxon>Methanobacteriati</taxon>
        <taxon>Methanobacteriota</taxon>
        <taxon>Stenosarchaea group</taxon>
        <taxon>Halobacteria</taxon>
        <taxon>Halobacteriales</taxon>
        <taxon>Haloarculaceae</taxon>
        <taxon>Halosimplex</taxon>
    </lineage>
</organism>
<protein>
    <submittedName>
        <fullName evidence="2">DUF4166 domain-containing protein</fullName>
    </submittedName>
</protein>